<evidence type="ECO:0000313" key="2">
    <source>
        <dbReference type="EMBL" id="EEX49495.1"/>
    </source>
</evidence>
<dbReference type="AlphaFoldDB" id="C9PSH4"/>
<dbReference type="Proteomes" id="UP000005519">
    <property type="component" value="Unassembled WGS sequence"/>
</dbReference>
<gene>
    <name evidence="2" type="ORF">HMPREF0621_1948</name>
</gene>
<dbReference type="EMBL" id="ACZR01000020">
    <property type="protein sequence ID" value="EEX49495.1"/>
    <property type="molecule type" value="Genomic_DNA"/>
</dbReference>
<feature type="coiled-coil region" evidence="1">
    <location>
        <begin position="203"/>
        <end position="237"/>
    </location>
</feature>
<reference evidence="2 3" key="1">
    <citation type="submission" date="2009-10" db="EMBL/GenBank/DDBJ databases">
        <authorList>
            <person name="Muzny D."/>
            <person name="Qin X."/>
            <person name="Deng J."/>
            <person name="Jiang H."/>
            <person name="Liu Y."/>
            <person name="Qu J."/>
            <person name="Song X.-Z."/>
            <person name="Zhang L."/>
            <person name="Thornton R."/>
            <person name="Coyle M."/>
            <person name="Francisco L."/>
            <person name="Jackson L."/>
            <person name="Javaid M."/>
            <person name="Korchina V."/>
            <person name="Kovar C."/>
            <person name="Mata R."/>
            <person name="Mathew T."/>
            <person name="Ngo R."/>
            <person name="Nguyen L."/>
            <person name="Nguyen N."/>
            <person name="Okwuonu G."/>
            <person name="Ongeri F."/>
            <person name="Pham C."/>
            <person name="Simmons D."/>
            <person name="Wilczek-Boney K."/>
            <person name="Hale W."/>
            <person name="Jakkamsetti A."/>
            <person name="Pham P."/>
            <person name="Ruth R."/>
            <person name="San Lucas F."/>
            <person name="Warren J."/>
            <person name="Zhang J."/>
            <person name="Zhao Z."/>
            <person name="Zhou C."/>
            <person name="Zhu D."/>
            <person name="Lee S."/>
            <person name="Bess C."/>
            <person name="Blankenburg K."/>
            <person name="Forbes L."/>
            <person name="Fu Q."/>
            <person name="Gubbala S."/>
            <person name="Hirani K."/>
            <person name="Jayaseelan J.C."/>
            <person name="Lara F."/>
            <person name="Munidasa M."/>
            <person name="Palculict T."/>
            <person name="Patil S."/>
            <person name="Pu L.-L."/>
            <person name="Saada N."/>
            <person name="Tang L."/>
            <person name="Weissenberger G."/>
            <person name="Zhu Y."/>
            <person name="Hemphill L."/>
            <person name="Shang Y."/>
            <person name="Youmans B."/>
            <person name="Ayvaz T."/>
            <person name="Ross M."/>
            <person name="Santibanez J."/>
            <person name="Aqrawi P."/>
            <person name="Gross S."/>
            <person name="Joshi V."/>
            <person name="Fowler G."/>
            <person name="Nazareth L."/>
            <person name="Reid J."/>
            <person name="Worley K."/>
            <person name="Petrosino J."/>
            <person name="Highlander S."/>
            <person name="Gibbs R."/>
        </authorList>
    </citation>
    <scope>NUCLEOTIDE SEQUENCE [LARGE SCALE GENOMIC DNA]</scope>
    <source>
        <strain evidence="2 3">ATCC 43325</strain>
    </source>
</reference>
<dbReference type="HOGENOM" id="CLU_857292_0_0_6"/>
<keyword evidence="1" id="KW-0175">Coiled coil</keyword>
<dbReference type="STRING" id="667128.HMPREF0621_1948"/>
<accession>C9PSH4</accession>
<sequence>MLFLKSTYSVNETVQLLNEYFSVETFKTKDILDLFFEGSLNFSLRCSFFRAEDEECFLSINGESKEIFCNISIYGIPSKKESISVSDSYAEIFVNSVDCFVGEGLFNILPEGSKYIKDEGGEPFSIYIKQLGFIEYANTDVYPNKYRNRVGIVNVLFEEGGVVANISSVVIESKSLLDCIEILQHRNKSINYRLGSSSDKSLVDKLQTENVELKSENKNLQEYITVLENENQSLRDSNQILSAVEYAGDIPIRTDKDKLAYTFKLIIQKSDFITKNDGKYPTYSELHTMLKTTYRNQHIPSKNTLRKYLEP</sequence>
<comment type="caution">
    <text evidence="2">The sequence shown here is derived from an EMBL/GenBank/DDBJ whole genome shotgun (WGS) entry which is preliminary data.</text>
</comment>
<dbReference type="RefSeq" id="WP_005764230.1">
    <property type="nucleotide sequence ID" value="NZ_GG704812.1"/>
</dbReference>
<name>C9PSH4_9PAST</name>
<evidence type="ECO:0000313" key="3">
    <source>
        <dbReference type="Proteomes" id="UP000005519"/>
    </source>
</evidence>
<organism evidence="2 3">
    <name type="scientific">Pasteurella dagmatis ATCC 43325</name>
    <dbReference type="NCBI Taxonomy" id="667128"/>
    <lineage>
        <taxon>Bacteria</taxon>
        <taxon>Pseudomonadati</taxon>
        <taxon>Pseudomonadota</taxon>
        <taxon>Gammaproteobacteria</taxon>
        <taxon>Pasteurellales</taxon>
        <taxon>Pasteurellaceae</taxon>
        <taxon>Pasteurella</taxon>
    </lineage>
</organism>
<protein>
    <submittedName>
        <fullName evidence="2">Uncharacterized protein</fullName>
    </submittedName>
</protein>
<proteinExistence type="predicted"/>
<keyword evidence="3" id="KW-1185">Reference proteome</keyword>
<evidence type="ECO:0000256" key="1">
    <source>
        <dbReference type="SAM" id="Coils"/>
    </source>
</evidence>
<dbReference type="OrthoDB" id="10012850at2"/>